<evidence type="ECO:0000259" key="9">
    <source>
        <dbReference type="Pfam" id="PF01435"/>
    </source>
</evidence>
<dbReference type="EC" id="3.4.-.-" evidence="10"/>
<dbReference type="GO" id="GO:0016787">
    <property type="term" value="F:hydrolase activity"/>
    <property type="evidence" value="ECO:0007669"/>
    <property type="project" value="UniProtKB-KW"/>
</dbReference>
<evidence type="ECO:0000256" key="1">
    <source>
        <dbReference type="ARBA" id="ARBA00022670"/>
    </source>
</evidence>
<evidence type="ECO:0000256" key="7">
    <source>
        <dbReference type="SAM" id="MobiDB-lite"/>
    </source>
</evidence>
<feature type="region of interest" description="Disordered" evidence="7">
    <location>
        <begin position="224"/>
        <end position="256"/>
    </location>
</feature>
<gene>
    <name evidence="10" type="ORF">QWZ03_06840</name>
</gene>
<feature type="signal peptide" evidence="8">
    <location>
        <begin position="1"/>
        <end position="21"/>
    </location>
</feature>
<keyword evidence="8" id="KW-0732">Signal</keyword>
<feature type="domain" description="Peptidase M48" evidence="9">
    <location>
        <begin position="72"/>
        <end position="251"/>
    </location>
</feature>
<sequence>MKKHLIAAMFAATTLGTAAQAGGLDSLLGDKNKMGAVSDLVSAATISDSDLKNVTQQYVASSDKKEKVAPAKDKYAKRLAKLVAKHQNEDGMKLNFKVYLSPNVNAFATADGSVRVYSGLMDLMTDDELRAVIGHEIGHVKLTHSLNAMRTAYLASAGRNLAASQGGGIKQMAESDLGALSEALLNNSFSRSQETDADDYGFAFMQKHKYPPAAMESAFRKLAGDGGKQTGLDAMLSTHPDPEKRANRVKDKMAGK</sequence>
<evidence type="ECO:0000256" key="3">
    <source>
        <dbReference type="ARBA" id="ARBA00022801"/>
    </source>
</evidence>
<dbReference type="Pfam" id="PF01435">
    <property type="entry name" value="Peptidase_M48"/>
    <property type="match status" value="1"/>
</dbReference>
<feature type="chain" id="PRO_5045215453" evidence="8">
    <location>
        <begin position="22"/>
        <end position="256"/>
    </location>
</feature>
<accession>A0ABT8B4N7</accession>
<dbReference type="CDD" id="cd07334">
    <property type="entry name" value="M48C_loiP_like"/>
    <property type="match status" value="1"/>
</dbReference>
<keyword evidence="11" id="KW-1185">Reference proteome</keyword>
<evidence type="ECO:0000256" key="4">
    <source>
        <dbReference type="ARBA" id="ARBA00022833"/>
    </source>
</evidence>
<name>A0ABT8B4N7_9NEIS</name>
<keyword evidence="5 6" id="KW-0482">Metalloprotease</keyword>
<dbReference type="PANTHER" id="PTHR22726">
    <property type="entry name" value="METALLOENDOPEPTIDASE OMA1"/>
    <property type="match status" value="1"/>
</dbReference>
<dbReference type="EMBL" id="JAUFPU010000004">
    <property type="protein sequence ID" value="MDN3576479.1"/>
    <property type="molecule type" value="Genomic_DNA"/>
</dbReference>
<proteinExistence type="inferred from homology"/>
<feature type="compositionally biased region" description="Basic and acidic residues" evidence="7">
    <location>
        <begin position="240"/>
        <end position="256"/>
    </location>
</feature>
<evidence type="ECO:0000256" key="2">
    <source>
        <dbReference type="ARBA" id="ARBA00022723"/>
    </source>
</evidence>
<dbReference type="RefSeq" id="WP_290332031.1">
    <property type="nucleotide sequence ID" value="NZ_JAUFPU010000004.1"/>
</dbReference>
<organism evidence="10 11">
    <name type="scientific">Chitinimonas viridis</name>
    <dbReference type="NCBI Taxonomy" id="664880"/>
    <lineage>
        <taxon>Bacteria</taxon>
        <taxon>Pseudomonadati</taxon>
        <taxon>Pseudomonadota</taxon>
        <taxon>Betaproteobacteria</taxon>
        <taxon>Neisseriales</taxon>
        <taxon>Chitinibacteraceae</taxon>
        <taxon>Chitinimonas</taxon>
    </lineage>
</organism>
<reference evidence="10" key="2">
    <citation type="submission" date="2023-06" db="EMBL/GenBank/DDBJ databases">
        <authorList>
            <person name="Lucena T."/>
            <person name="Sun Q."/>
        </authorList>
    </citation>
    <scope>NUCLEOTIDE SEQUENCE</scope>
    <source>
        <strain evidence="10">CECT 7703</strain>
    </source>
</reference>
<dbReference type="Proteomes" id="UP001180081">
    <property type="component" value="Unassembled WGS sequence"/>
</dbReference>
<keyword evidence="2" id="KW-0479">Metal-binding</keyword>
<protein>
    <submittedName>
        <fullName evidence="10">M48 family metallopeptidase</fullName>
        <ecNumber evidence="10">3.4.-.-</ecNumber>
    </submittedName>
</protein>
<evidence type="ECO:0000256" key="6">
    <source>
        <dbReference type="RuleBase" id="RU003983"/>
    </source>
</evidence>
<keyword evidence="1 6" id="KW-0645">Protease</keyword>
<evidence type="ECO:0000256" key="5">
    <source>
        <dbReference type="ARBA" id="ARBA00023049"/>
    </source>
</evidence>
<dbReference type="InterPro" id="IPR001915">
    <property type="entry name" value="Peptidase_M48"/>
</dbReference>
<dbReference type="Gene3D" id="3.30.2010.10">
    <property type="entry name" value="Metalloproteases ('zincins'), catalytic domain"/>
    <property type="match status" value="1"/>
</dbReference>
<keyword evidence="4 6" id="KW-0862">Zinc</keyword>
<evidence type="ECO:0000313" key="11">
    <source>
        <dbReference type="Proteomes" id="UP001180081"/>
    </source>
</evidence>
<comment type="cofactor">
    <cofactor evidence="6">
        <name>Zn(2+)</name>
        <dbReference type="ChEBI" id="CHEBI:29105"/>
    </cofactor>
    <text evidence="6">Binds 1 zinc ion per subunit.</text>
</comment>
<dbReference type="InterPro" id="IPR051156">
    <property type="entry name" value="Mito/Outer_Membr_Metalloprot"/>
</dbReference>
<reference evidence="10" key="1">
    <citation type="journal article" date="2014" name="Int. J. Syst. Evol. Microbiol.">
        <title>Complete genome of a new Firmicutes species belonging to the dominant human colonic microbiota ('Ruminococcus bicirculans') reveals two chromosomes and a selective capacity to utilize plant glucans.</title>
        <authorList>
            <consortium name="NISC Comparative Sequencing Program"/>
            <person name="Wegmann U."/>
            <person name="Louis P."/>
            <person name="Goesmann A."/>
            <person name="Henrissat B."/>
            <person name="Duncan S.H."/>
            <person name="Flint H.J."/>
        </authorList>
    </citation>
    <scope>NUCLEOTIDE SEQUENCE</scope>
    <source>
        <strain evidence="10">CECT 7703</strain>
    </source>
</reference>
<evidence type="ECO:0000256" key="8">
    <source>
        <dbReference type="SAM" id="SignalP"/>
    </source>
</evidence>
<comment type="caution">
    <text evidence="10">The sequence shown here is derived from an EMBL/GenBank/DDBJ whole genome shotgun (WGS) entry which is preliminary data.</text>
</comment>
<keyword evidence="3 6" id="KW-0378">Hydrolase</keyword>
<evidence type="ECO:0000313" key="10">
    <source>
        <dbReference type="EMBL" id="MDN3576479.1"/>
    </source>
</evidence>
<dbReference type="PANTHER" id="PTHR22726:SF8">
    <property type="entry name" value="METALLOPROTEASE YCAL"/>
    <property type="match status" value="1"/>
</dbReference>
<comment type="similarity">
    <text evidence="6">Belongs to the peptidase M48 family.</text>
</comment>